<evidence type="ECO:0000313" key="1">
    <source>
        <dbReference type="EMBL" id="GAK55773.1"/>
    </source>
</evidence>
<reference evidence="1" key="1">
    <citation type="journal article" date="2015" name="PeerJ">
        <title>First genomic representation of candidate bacterial phylum KSB3 points to enhanced environmental sensing as a trigger of wastewater bulking.</title>
        <authorList>
            <person name="Sekiguchi Y."/>
            <person name="Ohashi A."/>
            <person name="Parks D.H."/>
            <person name="Yamauchi T."/>
            <person name="Tyson G.W."/>
            <person name="Hugenholtz P."/>
        </authorList>
    </citation>
    <scope>NUCLEOTIDE SEQUENCE [LARGE SCALE GENOMIC DNA]</scope>
</reference>
<protein>
    <submittedName>
        <fullName evidence="1">Uncharacterized protein</fullName>
    </submittedName>
</protein>
<gene>
    <name evidence="1" type="ORF">U27_02732</name>
</gene>
<evidence type="ECO:0000313" key="2">
    <source>
        <dbReference type="Proteomes" id="UP000030661"/>
    </source>
</evidence>
<dbReference type="EMBL" id="DF820464">
    <property type="protein sequence ID" value="GAK55773.1"/>
    <property type="molecule type" value="Genomic_DNA"/>
</dbReference>
<organism evidence="1">
    <name type="scientific">Vecturithrix granuli</name>
    <dbReference type="NCBI Taxonomy" id="1499967"/>
    <lineage>
        <taxon>Bacteria</taxon>
        <taxon>Candidatus Moduliflexota</taxon>
        <taxon>Candidatus Vecturitrichia</taxon>
        <taxon>Candidatus Vecturitrichales</taxon>
        <taxon>Candidatus Vecturitrichaceae</taxon>
        <taxon>Candidatus Vecturithrix</taxon>
    </lineage>
</organism>
<dbReference type="AlphaFoldDB" id="A0A081BTW8"/>
<sequence>MRIISIEKNTASIQLNLNEMMTFHQALNEVCNALDIDDFSTRMGTDLHSAKELLKQTYHLLVSMQGLQKSND</sequence>
<accession>A0A081BTW8</accession>
<name>A0A081BTW8_VECG1</name>
<proteinExistence type="predicted"/>
<dbReference type="HOGENOM" id="CLU_204655_0_0_0"/>
<dbReference type="Proteomes" id="UP000030661">
    <property type="component" value="Unassembled WGS sequence"/>
</dbReference>
<keyword evidence="2" id="KW-1185">Reference proteome</keyword>